<name>A0ACB0L0K1_TRIPR</name>
<proteinExistence type="predicted"/>
<comment type="caution">
    <text evidence="1">The sequence shown here is derived from an EMBL/GenBank/DDBJ whole genome shotgun (WGS) entry which is preliminary data.</text>
</comment>
<protein>
    <submittedName>
        <fullName evidence="1">Uncharacterized protein</fullName>
    </submittedName>
</protein>
<sequence length="396" mass="45248">MSKWFLCRQNVVLGFMTTKSTIPKFDPFSFPISLRFFTTTSESDTIPFAVSYLINNFGFSPQSALTAFNRRQVRFKSPDKPNSVINFFKNHHFSDSNIRIIITKAPWLLSSQPNNAILPKFEFFLSKGASSSDIVSLLTANPRILHCSLENRIIPLFEILSRFLKTNKDVIVCLIRLSSTSFSRTSYDIIAANVNLMSNFGVCDSSIARLFQTRPSIFGSTDLIKSLEEVKGLGFRPSMITFGVALIAKKCTSKTHWNHKVDAFKKWGWSDEAVFQAFRLCPSLMLVSIDKVNLLMSFWVNQLGWNSLALTKYPIMFSYSLHKRIIPRVSVLQFLLMKGLREKNASLLTPFTYTEKLFLSKFVFSFKGESDYLLKLYEEKVKLAYSEETNGMPLTE</sequence>
<organism evidence="1 2">
    <name type="scientific">Trifolium pratense</name>
    <name type="common">Red clover</name>
    <dbReference type="NCBI Taxonomy" id="57577"/>
    <lineage>
        <taxon>Eukaryota</taxon>
        <taxon>Viridiplantae</taxon>
        <taxon>Streptophyta</taxon>
        <taxon>Embryophyta</taxon>
        <taxon>Tracheophyta</taxon>
        <taxon>Spermatophyta</taxon>
        <taxon>Magnoliopsida</taxon>
        <taxon>eudicotyledons</taxon>
        <taxon>Gunneridae</taxon>
        <taxon>Pentapetalae</taxon>
        <taxon>rosids</taxon>
        <taxon>fabids</taxon>
        <taxon>Fabales</taxon>
        <taxon>Fabaceae</taxon>
        <taxon>Papilionoideae</taxon>
        <taxon>50 kb inversion clade</taxon>
        <taxon>NPAAA clade</taxon>
        <taxon>Hologalegina</taxon>
        <taxon>IRL clade</taxon>
        <taxon>Trifolieae</taxon>
        <taxon>Trifolium</taxon>
    </lineage>
</organism>
<evidence type="ECO:0000313" key="2">
    <source>
        <dbReference type="Proteomes" id="UP001177021"/>
    </source>
</evidence>
<keyword evidence="2" id="KW-1185">Reference proteome</keyword>
<dbReference type="Proteomes" id="UP001177021">
    <property type="component" value="Unassembled WGS sequence"/>
</dbReference>
<gene>
    <name evidence="1" type="ORF">MILVUS5_LOCUS27673</name>
</gene>
<accession>A0ACB0L0K1</accession>
<dbReference type="EMBL" id="CASHSV030000409">
    <property type="protein sequence ID" value="CAJ2662052.1"/>
    <property type="molecule type" value="Genomic_DNA"/>
</dbReference>
<reference evidence="1" key="1">
    <citation type="submission" date="2023-10" db="EMBL/GenBank/DDBJ databases">
        <authorList>
            <person name="Rodriguez Cubillos JULIANA M."/>
            <person name="De Vega J."/>
        </authorList>
    </citation>
    <scope>NUCLEOTIDE SEQUENCE</scope>
</reference>
<evidence type="ECO:0000313" key="1">
    <source>
        <dbReference type="EMBL" id="CAJ2662052.1"/>
    </source>
</evidence>